<reference evidence="2 3" key="1">
    <citation type="submission" date="2019-09" db="EMBL/GenBank/DDBJ databases">
        <title>Whole genome sequence of Photorhabdus heterorhabditis strain ETL (Enterobacteriales: Enterobacteriaceae) a bacterial symbiont of Heterorhabditis zealandica strain ETL (Rhabditida: Heterorhabditidae).</title>
        <authorList>
            <person name="Lulamba T.E."/>
            <person name="Serepa-Dlamini M.H."/>
        </authorList>
    </citation>
    <scope>NUCLEOTIDE SEQUENCE [LARGE SCALE GENOMIC DNA]</scope>
    <source>
        <strain evidence="2 3">ETL</strain>
    </source>
</reference>
<comment type="caution">
    <text evidence="2">The sequence shown here is derived from an EMBL/GenBank/DDBJ whole genome shotgun (WGS) entry which is preliminary data.</text>
</comment>
<dbReference type="AlphaFoldDB" id="A0A5B0W568"/>
<dbReference type="Proteomes" id="UP000322184">
    <property type="component" value="Unassembled WGS sequence"/>
</dbReference>
<dbReference type="RefSeq" id="WP_149617307.1">
    <property type="nucleotide sequence ID" value="NZ_CAWPFF010000083.1"/>
</dbReference>
<name>A0A5B0W568_9GAMM</name>
<evidence type="ECO:0000313" key="2">
    <source>
        <dbReference type="EMBL" id="KAA1181271.1"/>
    </source>
</evidence>
<proteinExistence type="predicted"/>
<feature type="domain" description="DUF7716" evidence="1">
    <location>
        <begin position="45"/>
        <end position="102"/>
    </location>
</feature>
<dbReference type="Pfam" id="PF24832">
    <property type="entry name" value="DUF7716"/>
    <property type="match status" value="1"/>
</dbReference>
<accession>A0A5B0W568</accession>
<evidence type="ECO:0000259" key="1">
    <source>
        <dbReference type="Pfam" id="PF24832"/>
    </source>
</evidence>
<dbReference type="EMBL" id="VTUW01000041">
    <property type="protein sequence ID" value="KAA1181271.1"/>
    <property type="molecule type" value="Genomic_DNA"/>
</dbReference>
<protein>
    <recommendedName>
        <fullName evidence="1">DUF7716 domain-containing protein</fullName>
    </recommendedName>
</protein>
<gene>
    <name evidence="2" type="ORF">F0L16_17370</name>
</gene>
<evidence type="ECO:0000313" key="3">
    <source>
        <dbReference type="Proteomes" id="UP000322184"/>
    </source>
</evidence>
<dbReference type="InterPro" id="IPR056133">
    <property type="entry name" value="DUF7716"/>
</dbReference>
<sequence>MKMINGFDGLLAIYEELPGIGGFFVDADYISNSSYINNANYYLPDTEEEDEDMYEMEDKYKSWLEYPTFKAIINNKLEHHPNATRDELLEAVVYYLEEDDFLD</sequence>
<organism evidence="2 3">
    <name type="scientific">Photorhabdus heterorhabditis</name>
    <dbReference type="NCBI Taxonomy" id="880156"/>
    <lineage>
        <taxon>Bacteria</taxon>
        <taxon>Pseudomonadati</taxon>
        <taxon>Pseudomonadota</taxon>
        <taxon>Gammaproteobacteria</taxon>
        <taxon>Enterobacterales</taxon>
        <taxon>Morganellaceae</taxon>
        <taxon>Photorhabdus</taxon>
    </lineage>
</organism>